<proteinExistence type="predicted"/>
<dbReference type="EMBL" id="LAZR01000337">
    <property type="protein sequence ID" value="KKN73778.1"/>
    <property type="molecule type" value="Genomic_DNA"/>
</dbReference>
<gene>
    <name evidence="1" type="ORF">LCGC14_0397260</name>
</gene>
<sequence>MGNIAHKGDVGLTIRLTIDDDGTVRSIAGQTALLMYLTKPNHGDVLTKTGVIVGDGSGGQFDYVTVAGDLDTPGEWTAQGHVTEGASPIFWTTEATFQVRDTVT</sequence>
<comment type="caution">
    <text evidence="1">The sequence shown here is derived from an EMBL/GenBank/DDBJ whole genome shotgun (WGS) entry which is preliminary data.</text>
</comment>
<evidence type="ECO:0000313" key="1">
    <source>
        <dbReference type="EMBL" id="KKN73778.1"/>
    </source>
</evidence>
<protein>
    <submittedName>
        <fullName evidence="1">Uncharacterized protein</fullName>
    </submittedName>
</protein>
<organism evidence="1">
    <name type="scientific">marine sediment metagenome</name>
    <dbReference type="NCBI Taxonomy" id="412755"/>
    <lineage>
        <taxon>unclassified sequences</taxon>
        <taxon>metagenomes</taxon>
        <taxon>ecological metagenomes</taxon>
    </lineage>
</organism>
<accession>A0A0F9W6Z1</accession>
<dbReference type="Gene3D" id="2.60.40.3350">
    <property type="match status" value="1"/>
</dbReference>
<dbReference type="AlphaFoldDB" id="A0A0F9W6Z1"/>
<name>A0A0F9W6Z1_9ZZZZ</name>
<reference evidence="1" key="1">
    <citation type="journal article" date="2015" name="Nature">
        <title>Complex archaea that bridge the gap between prokaryotes and eukaryotes.</title>
        <authorList>
            <person name="Spang A."/>
            <person name="Saw J.H."/>
            <person name="Jorgensen S.L."/>
            <person name="Zaremba-Niedzwiedzka K."/>
            <person name="Martijn J."/>
            <person name="Lind A.E."/>
            <person name="van Eijk R."/>
            <person name="Schleper C."/>
            <person name="Guy L."/>
            <person name="Ettema T.J."/>
        </authorList>
    </citation>
    <scope>NUCLEOTIDE SEQUENCE</scope>
</reference>